<dbReference type="FunCoup" id="A0A1Y2LM82">
    <property type="interactions" value="358"/>
</dbReference>
<evidence type="ECO:0000313" key="11">
    <source>
        <dbReference type="EMBL" id="OSS44830.1"/>
    </source>
</evidence>
<dbReference type="GO" id="GO:0000139">
    <property type="term" value="C:Golgi membrane"/>
    <property type="evidence" value="ECO:0007669"/>
    <property type="project" value="UniProtKB-SubCell"/>
</dbReference>
<dbReference type="EC" id="3.6.1.42" evidence="5"/>
<dbReference type="STRING" id="105696.A0A1Y2LM82"/>
<dbReference type="EMBL" id="KZ107856">
    <property type="protein sequence ID" value="OSS44830.1"/>
    <property type="molecule type" value="Genomic_DNA"/>
</dbReference>
<evidence type="ECO:0000256" key="1">
    <source>
        <dbReference type="ARBA" id="ARBA00004323"/>
    </source>
</evidence>
<dbReference type="Gene3D" id="3.30.420.40">
    <property type="match status" value="1"/>
</dbReference>
<dbReference type="Proteomes" id="UP000193240">
    <property type="component" value="Unassembled WGS sequence"/>
</dbReference>
<feature type="active site" description="Proton acceptor" evidence="6">
    <location>
        <position position="277"/>
    </location>
</feature>
<evidence type="ECO:0000256" key="2">
    <source>
        <dbReference type="ARBA" id="ARBA00009283"/>
    </source>
</evidence>
<dbReference type="InParanoid" id="A0A1Y2LM82"/>
<sequence>MSSGVEAHGQRRPGIWSYLSFTGPRRRISVSLPRSNPNANPNANPNSDPYEKPDRHSRHGPTSSTGYMSDFKGSAMMNQGQRMRYLKTGGIIAFVLLVLYFVAPRDGLSRGTVSTSTGTGTGGNTAAGGAKATCTKSYSKDKPLIQYALMIDAGSTGSRIHVYKFNNCGPTPELESEVFEMTPKREGGSGLSSYGDDAEGAAKSLDVLMDKAVASVPPEYQRCSPIAVKATAGLRKLGEEKSNNTLRAVRNRLETVYPFPLVSEEKNGVEVMPGEMEGVYAWITINYLLGKIGGPDKTPTAAVLDLGGGSTQIVFHPSFPDTPRGGLPSKLAEGDHKYALSFGGRNFDLYQHSYLGYGLMEARNNLHSTILDALYTQHKDTGATDYLKAPIVNPCIAPGMSREIDVKMPAGHALGATVTVNMTGPATASPTQCRGWAEKTLHKDDACKIAPCAFRGVHQPPFDQTFATEAVYLLSYFYDRTQELGMPESFTIRELQDLAHKVCQGESGWDAFSAVPKALDELRGRPEWCLDLNFQLALLHTGYGMPIDREVRIAKQVKGNELGWCLGASLPLLEKESGWQCKIKEVN</sequence>
<evidence type="ECO:0000256" key="3">
    <source>
        <dbReference type="ARBA" id="ARBA00022801"/>
    </source>
</evidence>
<dbReference type="GO" id="GO:0006487">
    <property type="term" value="P:protein N-linked glycosylation"/>
    <property type="evidence" value="ECO:0007669"/>
    <property type="project" value="TreeGrafter"/>
</dbReference>
<keyword evidence="10" id="KW-1133">Transmembrane helix</keyword>
<dbReference type="Pfam" id="PF01150">
    <property type="entry name" value="GDA1_CD39"/>
    <property type="match status" value="1"/>
</dbReference>
<dbReference type="PROSITE" id="PS01238">
    <property type="entry name" value="GDA1_CD39_NTPASE"/>
    <property type="match status" value="1"/>
</dbReference>
<evidence type="ECO:0000256" key="7">
    <source>
        <dbReference type="PIRSR" id="PIRSR600407-2"/>
    </source>
</evidence>
<feature type="binding site" evidence="7">
    <location>
        <begin position="308"/>
        <end position="312"/>
    </location>
    <ligand>
        <name>ATP</name>
        <dbReference type="ChEBI" id="CHEBI:30616"/>
    </ligand>
</feature>
<dbReference type="GO" id="GO:0004382">
    <property type="term" value="F:GDP phosphatase activity"/>
    <property type="evidence" value="ECO:0007669"/>
    <property type="project" value="UniProtKB-EC"/>
</dbReference>
<dbReference type="CDD" id="cd24040">
    <property type="entry name" value="ASKHA_NBD_GDA1"/>
    <property type="match status" value="1"/>
</dbReference>
<comment type="function">
    <text evidence="4">After transfer of sugars to endogenous macromolecular acceptors, the enzyme converts nucleoside diphosphates to nucleoside monophosphates which in turn exit the Golgi lumen in a coupled antiporter reaction, allowing entry of additional nucleotide sugar from the cytosol.</text>
</comment>
<comment type="subcellular location">
    <subcellularLocation>
        <location evidence="1">Golgi apparatus membrane</location>
        <topology evidence="1">Single-pass type II membrane protein</topology>
    </subcellularLocation>
</comment>
<dbReference type="PANTHER" id="PTHR11782:SF83">
    <property type="entry name" value="GUANOSINE-DIPHOSPHATASE"/>
    <property type="match status" value="1"/>
</dbReference>
<reference evidence="11 12" key="1">
    <citation type="journal article" date="2017" name="Genome Announc.">
        <title>Genome sequence of the saprophytic ascomycete Epicoccum nigrum ICMP 19927 strain isolated from New Zealand.</title>
        <authorList>
            <person name="Fokin M."/>
            <person name="Fleetwood D."/>
            <person name="Weir B.S."/>
            <person name="Villas-Boas S.G."/>
        </authorList>
    </citation>
    <scope>NUCLEOTIDE SEQUENCE [LARGE SCALE GENOMIC DNA]</scope>
    <source>
        <strain evidence="11 12">ICMP 19927</strain>
    </source>
</reference>
<comment type="similarity">
    <text evidence="2 8">Belongs to the GDA1/CD39 NTPase family.</text>
</comment>
<accession>A0A1Y2LM82</accession>
<feature type="compositionally biased region" description="Low complexity" evidence="9">
    <location>
        <begin position="36"/>
        <end position="46"/>
    </location>
</feature>
<dbReference type="AlphaFoldDB" id="A0A1Y2LM82"/>
<keyword evidence="3 8" id="KW-0378">Hydrolase</keyword>
<feature type="transmembrane region" description="Helical" evidence="10">
    <location>
        <begin position="85"/>
        <end position="103"/>
    </location>
</feature>
<proteinExistence type="inferred from homology"/>
<evidence type="ECO:0000256" key="10">
    <source>
        <dbReference type="SAM" id="Phobius"/>
    </source>
</evidence>
<dbReference type="GO" id="GO:0009134">
    <property type="term" value="P:nucleoside diphosphate catabolic process"/>
    <property type="evidence" value="ECO:0007669"/>
    <property type="project" value="TreeGrafter"/>
</dbReference>
<keyword evidence="7" id="KW-0547">Nucleotide-binding</keyword>
<dbReference type="GO" id="GO:0045134">
    <property type="term" value="F:UDP phosphatase activity"/>
    <property type="evidence" value="ECO:0007669"/>
    <property type="project" value="TreeGrafter"/>
</dbReference>
<dbReference type="PANTHER" id="PTHR11782">
    <property type="entry name" value="ADENOSINE/GUANOSINE DIPHOSPHATASE"/>
    <property type="match status" value="1"/>
</dbReference>
<dbReference type="Gene3D" id="3.30.420.150">
    <property type="entry name" value="Exopolyphosphatase. Domain 2"/>
    <property type="match status" value="1"/>
</dbReference>
<evidence type="ECO:0000256" key="8">
    <source>
        <dbReference type="RuleBase" id="RU003833"/>
    </source>
</evidence>
<protein>
    <recommendedName>
        <fullName evidence="5">guanosine-diphosphatase</fullName>
        <ecNumber evidence="5">3.6.1.42</ecNumber>
    </recommendedName>
</protein>
<keyword evidence="10" id="KW-0472">Membrane</keyword>
<keyword evidence="7" id="KW-0067">ATP-binding</keyword>
<dbReference type="OMA" id="WTCRIKE"/>
<evidence type="ECO:0000256" key="4">
    <source>
        <dbReference type="ARBA" id="ARBA00037742"/>
    </source>
</evidence>
<dbReference type="GO" id="GO:0017111">
    <property type="term" value="F:ribonucleoside triphosphate phosphatase activity"/>
    <property type="evidence" value="ECO:0007669"/>
    <property type="project" value="TreeGrafter"/>
</dbReference>
<keyword evidence="12" id="KW-1185">Reference proteome</keyword>
<dbReference type="InterPro" id="IPR000407">
    <property type="entry name" value="GDA1_CD39_NTPase"/>
</dbReference>
<dbReference type="GO" id="GO:0005524">
    <property type="term" value="F:ATP binding"/>
    <property type="evidence" value="ECO:0007669"/>
    <property type="project" value="UniProtKB-KW"/>
</dbReference>
<name>A0A1Y2LM82_EPING</name>
<keyword evidence="10" id="KW-0812">Transmembrane</keyword>
<gene>
    <name evidence="11" type="ORF">B5807_10550</name>
</gene>
<evidence type="ECO:0000256" key="5">
    <source>
        <dbReference type="ARBA" id="ARBA00038903"/>
    </source>
</evidence>
<organism evidence="11 12">
    <name type="scientific">Epicoccum nigrum</name>
    <name type="common">Soil fungus</name>
    <name type="synonym">Epicoccum purpurascens</name>
    <dbReference type="NCBI Taxonomy" id="105696"/>
    <lineage>
        <taxon>Eukaryota</taxon>
        <taxon>Fungi</taxon>
        <taxon>Dikarya</taxon>
        <taxon>Ascomycota</taxon>
        <taxon>Pezizomycotina</taxon>
        <taxon>Dothideomycetes</taxon>
        <taxon>Pleosporomycetidae</taxon>
        <taxon>Pleosporales</taxon>
        <taxon>Pleosporineae</taxon>
        <taxon>Didymellaceae</taxon>
        <taxon>Epicoccum</taxon>
    </lineage>
</organism>
<feature type="region of interest" description="Disordered" evidence="9">
    <location>
        <begin position="29"/>
        <end position="71"/>
    </location>
</feature>
<evidence type="ECO:0000256" key="6">
    <source>
        <dbReference type="PIRSR" id="PIRSR600407-1"/>
    </source>
</evidence>
<evidence type="ECO:0000313" key="12">
    <source>
        <dbReference type="Proteomes" id="UP000193240"/>
    </source>
</evidence>
<evidence type="ECO:0000256" key="9">
    <source>
        <dbReference type="SAM" id="MobiDB-lite"/>
    </source>
</evidence>